<dbReference type="Proteomes" id="UP000326198">
    <property type="component" value="Unassembled WGS sequence"/>
</dbReference>
<evidence type="ECO:0000256" key="1">
    <source>
        <dbReference type="SAM" id="Phobius"/>
    </source>
</evidence>
<name>A0A5N7BBG7_9EURO</name>
<proteinExistence type="predicted"/>
<keyword evidence="1" id="KW-0472">Membrane</keyword>
<keyword evidence="3" id="KW-1185">Reference proteome</keyword>
<reference evidence="2 3" key="1">
    <citation type="submission" date="2019-04" db="EMBL/GenBank/DDBJ databases">
        <title>Friends and foes A comparative genomics studyof 23 Aspergillus species from section Flavi.</title>
        <authorList>
            <consortium name="DOE Joint Genome Institute"/>
            <person name="Kjaerbolling I."/>
            <person name="Vesth T."/>
            <person name="Frisvad J.C."/>
            <person name="Nybo J.L."/>
            <person name="Theobald S."/>
            <person name="Kildgaard S."/>
            <person name="Isbrandt T."/>
            <person name="Kuo A."/>
            <person name="Sato A."/>
            <person name="Lyhne E.K."/>
            <person name="Kogle M.E."/>
            <person name="Wiebenga A."/>
            <person name="Kun R.S."/>
            <person name="Lubbers R.J."/>
            <person name="Makela M.R."/>
            <person name="Barry K."/>
            <person name="Chovatia M."/>
            <person name="Clum A."/>
            <person name="Daum C."/>
            <person name="Haridas S."/>
            <person name="He G."/>
            <person name="LaButti K."/>
            <person name="Lipzen A."/>
            <person name="Mondo S."/>
            <person name="Riley R."/>
            <person name="Salamov A."/>
            <person name="Simmons B.A."/>
            <person name="Magnuson J.K."/>
            <person name="Henrissat B."/>
            <person name="Mortensen U.H."/>
            <person name="Larsen T.O."/>
            <person name="Devries R.P."/>
            <person name="Grigoriev I.V."/>
            <person name="Machida M."/>
            <person name="Baker S.E."/>
            <person name="Andersen M.R."/>
        </authorList>
    </citation>
    <scope>NUCLEOTIDE SEQUENCE [LARGE SCALE GENOMIC DNA]</scope>
    <source>
        <strain evidence="2 3">IBT 29228</strain>
    </source>
</reference>
<evidence type="ECO:0000313" key="3">
    <source>
        <dbReference type="Proteomes" id="UP000326198"/>
    </source>
</evidence>
<gene>
    <name evidence="2" type="ORF">BDV26DRAFT_260273</name>
</gene>
<dbReference type="EMBL" id="ML736199">
    <property type="protein sequence ID" value="KAE8379070.1"/>
    <property type="molecule type" value="Genomic_DNA"/>
</dbReference>
<sequence>MHRLRLQQPIKNLSIVSSFHIHLIGILIGLSGACRQLNSTHSSTSAMGSCWARGRLLRYSL</sequence>
<keyword evidence="1" id="KW-1133">Transmembrane helix</keyword>
<accession>A0A5N7BBG7</accession>
<feature type="transmembrane region" description="Helical" evidence="1">
    <location>
        <begin position="12"/>
        <end position="33"/>
    </location>
</feature>
<keyword evidence="1" id="KW-0812">Transmembrane</keyword>
<dbReference type="PROSITE" id="PS51257">
    <property type="entry name" value="PROKAR_LIPOPROTEIN"/>
    <property type="match status" value="1"/>
</dbReference>
<protein>
    <submittedName>
        <fullName evidence="2">Uncharacterized protein</fullName>
    </submittedName>
</protein>
<dbReference type="AlphaFoldDB" id="A0A5N7BBG7"/>
<evidence type="ECO:0000313" key="2">
    <source>
        <dbReference type="EMBL" id="KAE8379070.1"/>
    </source>
</evidence>
<organism evidence="2 3">
    <name type="scientific">Aspergillus bertholletiae</name>
    <dbReference type="NCBI Taxonomy" id="1226010"/>
    <lineage>
        <taxon>Eukaryota</taxon>
        <taxon>Fungi</taxon>
        <taxon>Dikarya</taxon>
        <taxon>Ascomycota</taxon>
        <taxon>Pezizomycotina</taxon>
        <taxon>Eurotiomycetes</taxon>
        <taxon>Eurotiomycetidae</taxon>
        <taxon>Eurotiales</taxon>
        <taxon>Aspergillaceae</taxon>
        <taxon>Aspergillus</taxon>
        <taxon>Aspergillus subgen. Circumdati</taxon>
    </lineage>
</organism>